<evidence type="ECO:0000313" key="4">
    <source>
        <dbReference type="Proteomes" id="UP000264353"/>
    </source>
</evidence>
<evidence type="ECO:0000313" key="5">
    <source>
        <dbReference type="Proteomes" id="UP000694005"/>
    </source>
</evidence>
<dbReference type="EMBL" id="CM010629">
    <property type="protein sequence ID" value="RID76207.1"/>
    <property type="molecule type" value="Genomic_DNA"/>
</dbReference>
<evidence type="ECO:0000256" key="1">
    <source>
        <dbReference type="SAM" id="SignalP"/>
    </source>
</evidence>
<dbReference type="AlphaFoldDB" id="A0A398AEL0"/>
<reference evidence="2 5" key="2">
    <citation type="submission" date="2021-07" db="EMBL/GenBank/DDBJ databases">
        <authorList>
            <consortium name="Genoscope - CEA"/>
            <person name="William W."/>
        </authorList>
    </citation>
    <scope>NUCLEOTIDE SEQUENCE [LARGE SCALE GENOMIC DNA]</scope>
</reference>
<evidence type="ECO:0000313" key="2">
    <source>
        <dbReference type="EMBL" id="CAG7895249.1"/>
    </source>
</evidence>
<protein>
    <submittedName>
        <fullName evidence="2">Uncharacterized protein</fullName>
    </submittedName>
</protein>
<feature type="signal peptide" evidence="1">
    <location>
        <begin position="1"/>
        <end position="36"/>
    </location>
</feature>
<evidence type="ECO:0000313" key="3">
    <source>
        <dbReference type="EMBL" id="RID76207.1"/>
    </source>
</evidence>
<proteinExistence type="predicted"/>
<gene>
    <name evidence="2" type="ORF">BRAPAZ1V2_A02P42010.2</name>
    <name evidence="3" type="ORF">BRARA_B03191</name>
</gene>
<dbReference type="Proteomes" id="UP000694005">
    <property type="component" value="Chromosome A02"/>
</dbReference>
<dbReference type="Gramene" id="A02p42010.2_BraZ1">
    <property type="protein sequence ID" value="A02p42010.2_BraZ1.CDS"/>
    <property type="gene ID" value="A02g42010.2_BraZ1"/>
</dbReference>
<accession>A0A398AEL0</accession>
<dbReference type="Proteomes" id="UP000264353">
    <property type="component" value="Chromosome A2"/>
</dbReference>
<feature type="chain" id="PRO_5039860155" evidence="1">
    <location>
        <begin position="37"/>
        <end position="100"/>
    </location>
</feature>
<organism evidence="3 4">
    <name type="scientific">Brassica campestris</name>
    <name type="common">Field mustard</name>
    <dbReference type="NCBI Taxonomy" id="3711"/>
    <lineage>
        <taxon>Eukaryota</taxon>
        <taxon>Viridiplantae</taxon>
        <taxon>Streptophyta</taxon>
        <taxon>Embryophyta</taxon>
        <taxon>Tracheophyta</taxon>
        <taxon>Spermatophyta</taxon>
        <taxon>Magnoliopsida</taxon>
        <taxon>eudicotyledons</taxon>
        <taxon>Gunneridae</taxon>
        <taxon>Pentapetalae</taxon>
        <taxon>rosids</taxon>
        <taxon>malvids</taxon>
        <taxon>Brassicales</taxon>
        <taxon>Brassicaceae</taxon>
        <taxon>Brassiceae</taxon>
        <taxon>Brassica</taxon>
    </lineage>
</organism>
<keyword evidence="1" id="KW-0732">Signal</keyword>
<name>A0A398AEL0_BRACM</name>
<reference evidence="3 4" key="1">
    <citation type="submission" date="2018-06" db="EMBL/GenBank/DDBJ databases">
        <title>WGS assembly of Brassica rapa FPsc.</title>
        <authorList>
            <person name="Bowman J."/>
            <person name="Kohchi T."/>
            <person name="Yamato K."/>
            <person name="Jenkins J."/>
            <person name="Shu S."/>
            <person name="Ishizaki K."/>
            <person name="Yamaoka S."/>
            <person name="Nishihama R."/>
            <person name="Nakamura Y."/>
            <person name="Berger F."/>
            <person name="Adam C."/>
            <person name="Aki S."/>
            <person name="Althoff F."/>
            <person name="Araki T."/>
            <person name="Arteaga-Vazquez M."/>
            <person name="Balasubrmanian S."/>
            <person name="Bauer D."/>
            <person name="Boehm C."/>
            <person name="Briginshaw L."/>
            <person name="Caballero-Perez J."/>
            <person name="Catarino B."/>
            <person name="Chen F."/>
            <person name="Chiyoda S."/>
            <person name="Chovatia M."/>
            <person name="Davies K."/>
            <person name="Delmans M."/>
            <person name="Demura T."/>
            <person name="Dierschke T."/>
            <person name="Dolan L."/>
            <person name="Dorantes-Acosta A."/>
            <person name="Eklund D."/>
            <person name="Florent S."/>
            <person name="Flores-Sandoval E."/>
            <person name="Fujiyama A."/>
            <person name="Fukuzawa H."/>
            <person name="Galik B."/>
            <person name="Grimanelli D."/>
            <person name="Grimwood J."/>
            <person name="Grossniklaus U."/>
            <person name="Hamada T."/>
            <person name="Haseloff J."/>
            <person name="Hetherington A."/>
            <person name="Higo A."/>
            <person name="Hirakawa Y."/>
            <person name="Hundley H."/>
            <person name="Ikeda Y."/>
            <person name="Inoue K."/>
            <person name="Inoue S."/>
            <person name="Ishida S."/>
            <person name="Jia Q."/>
            <person name="Kakita M."/>
            <person name="Kanazawa T."/>
            <person name="Kawai Y."/>
            <person name="Kawashima T."/>
            <person name="Kennedy M."/>
            <person name="Kinose K."/>
            <person name="Kinoshita T."/>
            <person name="Kohara Y."/>
            <person name="Koide E."/>
            <person name="Komatsu K."/>
            <person name="Kopischke S."/>
            <person name="Kubo M."/>
            <person name="Kyozuka J."/>
            <person name="Lagercrantz U."/>
            <person name="Lin S."/>
            <person name="Lindquist E."/>
            <person name="Lipzen A."/>
            <person name="Lu C."/>
            <person name="Luna E."/>
            <person name="Martienssen R."/>
            <person name="Minamino N."/>
            <person name="Mizutani M."/>
            <person name="Mizutani M."/>
            <person name="Mochizuki N."/>
            <person name="Monte I."/>
            <person name="Mosher R."/>
            <person name="Nagasaki H."/>
            <person name="Nakagami H."/>
            <person name="Naramoto S."/>
            <person name="Nishitani K."/>
            <person name="Ohtani M."/>
            <person name="Okamoto T."/>
            <person name="Okumura M."/>
            <person name="Phillips J."/>
            <person name="Pollak B."/>
            <person name="Reinders A."/>
            <person name="Roevekamp M."/>
            <person name="Sano R."/>
            <person name="Sawa S."/>
            <person name="Schmid M."/>
            <person name="Shirakawa M."/>
            <person name="Solano R."/>
            <person name="Spunde A."/>
            <person name="Suetsugu N."/>
            <person name="Sugano S."/>
            <person name="Sugiyama A."/>
            <person name="Sun R."/>
            <person name="Suzuki Y."/>
            <person name="Takenaka M."/>
            <person name="Takezawa D."/>
            <person name="Tomogane H."/>
            <person name="Tsuzuki M."/>
            <person name="Ueda T."/>
            <person name="Umeda M."/>
            <person name="Ward J."/>
            <person name="Watanabe Y."/>
            <person name="Yazaki K."/>
            <person name="Yokoyama R."/>
            <person name="Yoshitake Y."/>
            <person name="Yotsui I."/>
            <person name="Zachgo S."/>
            <person name="Schmutz J."/>
        </authorList>
    </citation>
    <scope>NUCLEOTIDE SEQUENCE [LARGE SCALE GENOMIC DNA]</scope>
    <source>
        <strain evidence="4">cv. B-3</strain>
    </source>
</reference>
<sequence length="100" mass="11444">MCPPLFSKHCMNLAHKTLFMTVYFVLILLVFSSCNAAERMGPIKVSEMEIVHTRSRSSRHEFMDGFRFKGRVFHILSKRGLVPPSGPSKRHNSVKMLIHG</sequence>
<dbReference type="EMBL" id="LS974618">
    <property type="protein sequence ID" value="CAG7895249.1"/>
    <property type="molecule type" value="Genomic_DNA"/>
</dbReference>